<keyword evidence="3 8" id="KW-0812">Transmembrane</keyword>
<dbReference type="EMBL" id="CAXIPR030004360">
    <property type="protein sequence ID" value="CAM0151068.1"/>
    <property type="molecule type" value="Genomic_DNA"/>
</dbReference>
<comment type="subcellular location">
    <subcellularLocation>
        <location evidence="1">Mitochondrion inner membrane</location>
        <topology evidence="1">Multi-pass membrane protein</topology>
    </subcellularLocation>
</comment>
<evidence type="ECO:0000313" key="10">
    <source>
        <dbReference type="EMBL" id="CAM0151068.1"/>
    </source>
</evidence>
<evidence type="ECO:0000256" key="2">
    <source>
        <dbReference type="ARBA" id="ARBA00008444"/>
    </source>
</evidence>
<evidence type="ECO:0000256" key="7">
    <source>
        <dbReference type="ARBA" id="ARBA00023136"/>
    </source>
</evidence>
<evidence type="ECO:0000256" key="8">
    <source>
        <dbReference type="SAM" id="Phobius"/>
    </source>
</evidence>
<keyword evidence="12" id="KW-1185">Reference proteome</keyword>
<evidence type="ECO:0000256" key="1">
    <source>
        <dbReference type="ARBA" id="ARBA00004448"/>
    </source>
</evidence>
<evidence type="ECO:0000256" key="4">
    <source>
        <dbReference type="ARBA" id="ARBA00022792"/>
    </source>
</evidence>
<organism evidence="10 12">
    <name type="scientific">Urochloa decumbens</name>
    <dbReference type="NCBI Taxonomy" id="240449"/>
    <lineage>
        <taxon>Eukaryota</taxon>
        <taxon>Viridiplantae</taxon>
        <taxon>Streptophyta</taxon>
        <taxon>Embryophyta</taxon>
        <taxon>Tracheophyta</taxon>
        <taxon>Spermatophyta</taxon>
        <taxon>Magnoliopsida</taxon>
        <taxon>Liliopsida</taxon>
        <taxon>Poales</taxon>
        <taxon>Poaceae</taxon>
        <taxon>PACMAD clade</taxon>
        <taxon>Panicoideae</taxon>
        <taxon>Panicodae</taxon>
        <taxon>Paniceae</taxon>
        <taxon>Melinidinae</taxon>
        <taxon>Urochloa</taxon>
    </lineage>
</organism>
<keyword evidence="5 8" id="KW-1133">Transmembrane helix</keyword>
<evidence type="ECO:0000313" key="11">
    <source>
        <dbReference type="EMBL" id="CAM0152098.1"/>
    </source>
</evidence>
<gene>
    <name evidence="9" type="ORF">URODEC1_LOCUS123874</name>
    <name evidence="10" type="ORF">URODEC1_LOCUS124093</name>
    <name evidence="11" type="ORF">URODEC1_LOCUS124969</name>
</gene>
<dbReference type="PANTHER" id="PTHR10485:SF13">
    <property type="match status" value="1"/>
</dbReference>
<reference evidence="10 12" key="1">
    <citation type="submission" date="2024-10" db="EMBL/GenBank/DDBJ databases">
        <authorList>
            <person name="Ryan C."/>
        </authorList>
    </citation>
    <scope>NUCLEOTIDE SEQUENCE [LARGE SCALE GENOMIC DNA]</scope>
</reference>
<evidence type="ECO:0000313" key="9">
    <source>
        <dbReference type="EMBL" id="CAM0150829.1"/>
    </source>
</evidence>
<keyword evidence="6" id="KW-0496">Mitochondrion</keyword>
<comment type="similarity">
    <text evidence="2">Belongs to the Tim17/Tim22/Tim23 family.</text>
</comment>
<dbReference type="AlphaFoldDB" id="A0ABC9H9P6"/>
<keyword evidence="4" id="KW-0999">Mitochondrion inner membrane</keyword>
<proteinExistence type="inferred from homology"/>
<evidence type="ECO:0000256" key="3">
    <source>
        <dbReference type="ARBA" id="ARBA00022692"/>
    </source>
</evidence>
<sequence length="194" mass="20269">MGRDRPVYDSYMHPVHGVVGFVGFVGELFLWGAAGAAAFHFARGLIRGAPSGGRLAGAVRAASVNAPRVAGTFGAYCAAFSAIEAAVSYARDSKDMWCSVSASAAIWGLHGMRRGGAPAVVGSALLGAAGILAVHGVAHWGMEWECRRAVADALLRLKQMMDRGEPTPVALAASRVAVPDAERPPVEMLFVKHE</sequence>
<keyword evidence="7 8" id="KW-0472">Membrane</keyword>
<comment type="caution">
    <text evidence="10">The sequence shown here is derived from an EMBL/GenBank/DDBJ whole genome shotgun (WGS) entry which is preliminary data.</text>
</comment>
<evidence type="ECO:0000256" key="5">
    <source>
        <dbReference type="ARBA" id="ARBA00022989"/>
    </source>
</evidence>
<evidence type="ECO:0000256" key="6">
    <source>
        <dbReference type="ARBA" id="ARBA00023128"/>
    </source>
</evidence>
<dbReference type="Pfam" id="PF02466">
    <property type="entry name" value="Tim17"/>
    <property type="match status" value="1"/>
</dbReference>
<feature type="transmembrane region" description="Helical" evidence="8">
    <location>
        <begin position="20"/>
        <end position="42"/>
    </location>
</feature>
<evidence type="ECO:0000313" key="12">
    <source>
        <dbReference type="Proteomes" id="UP001497457"/>
    </source>
</evidence>
<dbReference type="EMBL" id="CAXIPR030003865">
    <property type="protein sequence ID" value="CAM0150829.1"/>
    <property type="molecule type" value="Genomic_DNA"/>
</dbReference>
<name>A0ABC9H9P6_9POAL</name>
<accession>A0ABC9H9P6</accession>
<dbReference type="GO" id="GO:0005743">
    <property type="term" value="C:mitochondrial inner membrane"/>
    <property type="evidence" value="ECO:0007669"/>
    <property type="project" value="UniProtKB-SubCell"/>
</dbReference>
<dbReference type="Proteomes" id="UP001497457">
    <property type="component" value="Unassembled WGS sequence"/>
</dbReference>
<dbReference type="PANTHER" id="PTHR10485">
    <property type="entry name" value="MITOCHONDRIAL IMPORT INNER MEMBRANE TRANSLOCASE SUBUNIT TIM-17"/>
    <property type="match status" value="1"/>
</dbReference>
<protein>
    <submittedName>
        <fullName evidence="10">Uncharacterized protein</fullName>
    </submittedName>
</protein>
<dbReference type="EMBL" id="CAXIPR030005459">
    <property type="protein sequence ID" value="CAM0152098.1"/>
    <property type="molecule type" value="Genomic_DNA"/>
</dbReference>